<evidence type="ECO:0000256" key="1">
    <source>
        <dbReference type="SAM" id="MobiDB-lite"/>
    </source>
</evidence>
<sequence>MTDAGPISAPGPGTYVLGIRHHGPGSARAVAAELDRIAPDAILIEGPADASDLIGSVVAEGMSPPVALLGYAADDPSSAAFWPFAVFSPEWQAMTWAVRNHVPVEFCDLPAAVTLAARDEDAGATGVGDDVLIPVAEAGGDAGTPLIPEAEAGGDAGTPLIPEAEATKERGSRGVRRDENPDATTEDETTAEHLARTDPIALLAEAAGYDDPERWWDDVVETRSEQGIFEAIAEAMTVLRDEVGDHSPDAARDERREAYMRQVLRKTLKRTGVHKVAVICGAWHVPALRGKLPPATADSRILKGMKKTRTRLAWVPWTHSRLSFASGYAAGVVSPGWYHHLFTADPDTVVAGWFTGAAQRLRAQDLPVSSAHIIESVRLAQTLATMRGRQLAGLAELDEATLAVLCEGDRTLADLVHREVVMGERLGSVPEDSPVVPLQADLTSTVKSLRLKQSPAAKEVVLDLRKPNDLAKSILLHRLSVLGIDWGQPLEITGTGTFKEGWLLTWRPELVIEVVLASVWGTTVSAAANAKIGDRAAAATQLSQITELLEQTLLADAADALGPVLAALHARAAVDHDVDQLMAALPAIGRTQRYGDVRGTDVTALGAVARSLLLRVCTGLPAAVTGLNDEAAQSITERIGAVHETVALLAAVNNTAVNNTAGDNTAGDNTAGQGSTDRQRWYDVLRSIADRTDVNGVLVGRITRLLTDADVFDSAEAARRLGLALSRGATPVEKARWIEGFLGDSGLLLIHDPVLLPMIDSWLAGLDETAFVDALPLLRRTFGPFDAPVRRGIAEQLARSGPGEQPVGVAAAHSLFDPELAGPAVAALARILGDTPVGSTR</sequence>
<dbReference type="RefSeq" id="WP_005187422.1">
    <property type="nucleotide sequence ID" value="NZ_CP045810.1"/>
</dbReference>
<gene>
    <name evidence="2" type="ORF">GII30_00185</name>
</gene>
<dbReference type="Pfam" id="PF18934">
    <property type="entry name" value="DUF5682"/>
    <property type="match status" value="1"/>
</dbReference>
<accession>A0A857M8S4</accession>
<organism evidence="2">
    <name type="scientific">Gordonia amarae</name>
    <dbReference type="NCBI Taxonomy" id="36821"/>
    <lineage>
        <taxon>Bacteria</taxon>
        <taxon>Bacillati</taxon>
        <taxon>Actinomycetota</taxon>
        <taxon>Actinomycetes</taxon>
        <taxon>Mycobacteriales</taxon>
        <taxon>Gordoniaceae</taxon>
        <taxon>Gordonia</taxon>
    </lineage>
</organism>
<reference evidence="2" key="1">
    <citation type="journal article" date="2021" name="Nat. Microbiol.">
        <title>Cocultivation of an ultrasmall environmental parasitic bacterium with lytic ability against bacteria associated with wastewater foams.</title>
        <authorList>
            <person name="Batinovic S."/>
            <person name="Rose J.J.A."/>
            <person name="Ratcliffe J."/>
            <person name="Seviour R.J."/>
            <person name="Petrovski S."/>
        </authorList>
    </citation>
    <scope>NUCLEOTIDE SEQUENCE</scope>
    <source>
        <strain evidence="2">CON44</strain>
    </source>
</reference>
<feature type="region of interest" description="Disordered" evidence="1">
    <location>
        <begin position="140"/>
        <end position="195"/>
    </location>
</feature>
<proteinExistence type="predicted"/>
<dbReference type="InterPro" id="IPR043737">
    <property type="entry name" value="DUF5682"/>
</dbReference>
<dbReference type="EMBL" id="CP045810">
    <property type="protein sequence ID" value="QHN37805.1"/>
    <property type="molecule type" value="Genomic_DNA"/>
</dbReference>
<name>A0A857M8S4_9ACTN</name>
<evidence type="ECO:0000313" key="2">
    <source>
        <dbReference type="EMBL" id="QHN37805.1"/>
    </source>
</evidence>
<dbReference type="AlphaFoldDB" id="A0A857M8S4"/>
<feature type="compositionally biased region" description="Basic and acidic residues" evidence="1">
    <location>
        <begin position="165"/>
        <end position="180"/>
    </location>
</feature>
<protein>
    <submittedName>
        <fullName evidence="2">Uncharacterized protein</fullName>
    </submittedName>
</protein>